<evidence type="ECO:0000313" key="6">
    <source>
        <dbReference type="EMBL" id="MBS2962930.1"/>
    </source>
</evidence>
<feature type="region of interest" description="Disordered" evidence="4">
    <location>
        <begin position="1"/>
        <end position="46"/>
    </location>
</feature>
<feature type="compositionally biased region" description="Basic and acidic residues" evidence="4">
    <location>
        <begin position="99"/>
        <end position="113"/>
    </location>
</feature>
<evidence type="ECO:0000256" key="1">
    <source>
        <dbReference type="ARBA" id="ARBA00023015"/>
    </source>
</evidence>
<dbReference type="PANTHER" id="PTHR30146">
    <property type="entry name" value="LACI-RELATED TRANSCRIPTIONAL REPRESSOR"/>
    <property type="match status" value="1"/>
</dbReference>
<feature type="region of interest" description="Disordered" evidence="4">
    <location>
        <begin position="96"/>
        <end position="123"/>
    </location>
</feature>
<dbReference type="Gene3D" id="3.40.50.2300">
    <property type="match status" value="2"/>
</dbReference>
<feature type="compositionally biased region" description="Basic and acidic residues" evidence="4">
    <location>
        <begin position="11"/>
        <end position="21"/>
    </location>
</feature>
<name>A0A8J7WLA3_9ACTN</name>
<dbReference type="InterPro" id="IPR046335">
    <property type="entry name" value="LacI/GalR-like_sensor"/>
</dbReference>
<evidence type="ECO:0000313" key="7">
    <source>
        <dbReference type="Proteomes" id="UP000677913"/>
    </source>
</evidence>
<reference evidence="6" key="1">
    <citation type="submission" date="2021-04" db="EMBL/GenBank/DDBJ databases">
        <title>Genome based classification of Actinospica acidithermotolerans sp. nov., an actinobacterium isolated from an Indonesian hot spring.</title>
        <authorList>
            <person name="Kusuma A.B."/>
            <person name="Putra K.E."/>
            <person name="Nafisah S."/>
            <person name="Loh J."/>
            <person name="Nouioui I."/>
            <person name="Goodfellow M."/>
        </authorList>
    </citation>
    <scope>NUCLEOTIDE SEQUENCE</scope>
    <source>
        <strain evidence="6">DSM 45618</strain>
    </source>
</reference>
<proteinExistence type="predicted"/>
<evidence type="ECO:0000256" key="4">
    <source>
        <dbReference type="SAM" id="MobiDB-lite"/>
    </source>
</evidence>
<feature type="region of interest" description="Disordered" evidence="4">
    <location>
        <begin position="223"/>
        <end position="256"/>
    </location>
</feature>
<dbReference type="AlphaFoldDB" id="A0A8J7WLA3"/>
<evidence type="ECO:0000256" key="2">
    <source>
        <dbReference type="ARBA" id="ARBA00023125"/>
    </source>
</evidence>
<dbReference type="Proteomes" id="UP000677913">
    <property type="component" value="Unassembled WGS sequence"/>
</dbReference>
<dbReference type="GO" id="GO:0003700">
    <property type="term" value="F:DNA-binding transcription factor activity"/>
    <property type="evidence" value="ECO:0007669"/>
    <property type="project" value="TreeGrafter"/>
</dbReference>
<evidence type="ECO:0000256" key="3">
    <source>
        <dbReference type="ARBA" id="ARBA00023163"/>
    </source>
</evidence>
<organism evidence="6 7">
    <name type="scientific">Actinocrinis puniceicyclus</name>
    <dbReference type="NCBI Taxonomy" id="977794"/>
    <lineage>
        <taxon>Bacteria</taxon>
        <taxon>Bacillati</taxon>
        <taxon>Actinomycetota</taxon>
        <taxon>Actinomycetes</taxon>
        <taxon>Catenulisporales</taxon>
        <taxon>Actinospicaceae</taxon>
        <taxon>Actinocrinis</taxon>
    </lineage>
</organism>
<gene>
    <name evidence="6" type="ORF">KGA66_07740</name>
</gene>
<feature type="domain" description="Transcriptional regulator LacI/GalR-like sensor" evidence="5">
    <location>
        <begin position="95"/>
        <end position="198"/>
    </location>
</feature>
<comment type="caution">
    <text evidence="6">The sequence shown here is derived from an EMBL/GenBank/DDBJ whole genome shotgun (WGS) entry which is preliminary data.</text>
</comment>
<dbReference type="SUPFAM" id="SSF53822">
    <property type="entry name" value="Periplasmic binding protein-like I"/>
    <property type="match status" value="1"/>
</dbReference>
<protein>
    <submittedName>
        <fullName evidence="6">Substrate-binding domain-containing protein</fullName>
    </submittedName>
</protein>
<keyword evidence="7" id="KW-1185">Reference proteome</keyword>
<keyword evidence="3" id="KW-0804">Transcription</keyword>
<dbReference type="PANTHER" id="PTHR30146:SF109">
    <property type="entry name" value="HTH-TYPE TRANSCRIPTIONAL REGULATOR GALS"/>
    <property type="match status" value="1"/>
</dbReference>
<dbReference type="EMBL" id="JAGSXH010000017">
    <property type="protein sequence ID" value="MBS2962930.1"/>
    <property type="molecule type" value="Genomic_DNA"/>
</dbReference>
<accession>A0A8J7WLA3</accession>
<dbReference type="Pfam" id="PF13377">
    <property type="entry name" value="Peripla_BP_3"/>
    <property type="match status" value="1"/>
</dbReference>
<keyword evidence="1" id="KW-0805">Transcription regulation</keyword>
<keyword evidence="2" id="KW-0238">DNA-binding</keyword>
<dbReference type="InterPro" id="IPR028082">
    <property type="entry name" value="Peripla_BP_I"/>
</dbReference>
<dbReference type="GO" id="GO:0000976">
    <property type="term" value="F:transcription cis-regulatory region binding"/>
    <property type="evidence" value="ECO:0007669"/>
    <property type="project" value="TreeGrafter"/>
</dbReference>
<evidence type="ECO:0000259" key="5">
    <source>
        <dbReference type="Pfam" id="PF13377"/>
    </source>
</evidence>
<sequence>MRSGRVAGQDDGARRRNDARHSWYGNLTSSVRRDSAGPRYRTPPRAAQGLCTGVDSWFRSGCDLLTPRNVCANNSPSTPRKRTRPPVARLARLPNNRSVHRESVGAARREAEPRCSTASNRPPSDPGISAVFCAAYHMALGLLRALRQAGRRVPEDVSIIGLDDIPEAEYFGPPLTTARQGFDELGRRALRSLIQPIDADLTGLIRVRRQTTHDHAISIRKAHGYCPGTPRQSQQGTDKRGPRVRSARQIPRKVWL</sequence>